<dbReference type="EMBL" id="BQNB010017858">
    <property type="protein sequence ID" value="GJT67994.1"/>
    <property type="molecule type" value="Genomic_DNA"/>
</dbReference>
<comment type="caution">
    <text evidence="1">The sequence shown here is derived from an EMBL/GenBank/DDBJ whole genome shotgun (WGS) entry which is preliminary data.</text>
</comment>
<accession>A0ABQ5FXQ2</accession>
<dbReference type="Proteomes" id="UP001151760">
    <property type="component" value="Unassembled WGS sequence"/>
</dbReference>
<protein>
    <submittedName>
        <fullName evidence="1">Uncharacterized protein</fullName>
    </submittedName>
</protein>
<evidence type="ECO:0000313" key="1">
    <source>
        <dbReference type="EMBL" id="GJT67994.1"/>
    </source>
</evidence>
<reference evidence="1" key="2">
    <citation type="submission" date="2022-01" db="EMBL/GenBank/DDBJ databases">
        <authorList>
            <person name="Yamashiro T."/>
            <person name="Shiraishi A."/>
            <person name="Satake H."/>
            <person name="Nakayama K."/>
        </authorList>
    </citation>
    <scope>NUCLEOTIDE SEQUENCE</scope>
</reference>
<reference evidence="1" key="1">
    <citation type="journal article" date="2022" name="Int. J. Mol. Sci.">
        <title>Draft Genome of Tanacetum Coccineum: Genomic Comparison of Closely Related Tanacetum-Family Plants.</title>
        <authorList>
            <person name="Yamashiro T."/>
            <person name="Shiraishi A."/>
            <person name="Nakayama K."/>
            <person name="Satake H."/>
        </authorList>
    </citation>
    <scope>NUCLEOTIDE SEQUENCE</scope>
</reference>
<evidence type="ECO:0000313" key="2">
    <source>
        <dbReference type="Proteomes" id="UP001151760"/>
    </source>
</evidence>
<organism evidence="1 2">
    <name type="scientific">Tanacetum coccineum</name>
    <dbReference type="NCBI Taxonomy" id="301880"/>
    <lineage>
        <taxon>Eukaryota</taxon>
        <taxon>Viridiplantae</taxon>
        <taxon>Streptophyta</taxon>
        <taxon>Embryophyta</taxon>
        <taxon>Tracheophyta</taxon>
        <taxon>Spermatophyta</taxon>
        <taxon>Magnoliopsida</taxon>
        <taxon>eudicotyledons</taxon>
        <taxon>Gunneridae</taxon>
        <taxon>Pentapetalae</taxon>
        <taxon>asterids</taxon>
        <taxon>campanulids</taxon>
        <taxon>Asterales</taxon>
        <taxon>Asteraceae</taxon>
        <taxon>Asteroideae</taxon>
        <taxon>Anthemideae</taxon>
        <taxon>Anthemidinae</taxon>
        <taxon>Tanacetum</taxon>
    </lineage>
</organism>
<name>A0ABQ5FXQ2_9ASTR</name>
<proteinExistence type="predicted"/>
<sequence>MNRFIRELYEMKRDNFNFAAGILDDQSGRAVSDGTKEVVHRKSSSYDLFIGMGFPSFRLCFFRASCTTFSERFYCEG</sequence>
<keyword evidence="2" id="KW-1185">Reference proteome</keyword>
<gene>
    <name evidence="1" type="ORF">Tco_1019474</name>
</gene>